<comment type="caution">
    <text evidence="2">The sequence shown here is derived from an EMBL/GenBank/DDBJ whole genome shotgun (WGS) entry which is preliminary data.</text>
</comment>
<dbReference type="Pfam" id="PF00582">
    <property type="entry name" value="Usp"/>
    <property type="match status" value="1"/>
</dbReference>
<accession>A0A848DR16</accession>
<evidence type="ECO:0000259" key="1">
    <source>
        <dbReference type="Pfam" id="PF00582"/>
    </source>
</evidence>
<dbReference type="Gene3D" id="3.40.50.12370">
    <property type="match status" value="1"/>
</dbReference>
<protein>
    <submittedName>
        <fullName evidence="2">Universal stress protein</fullName>
    </submittedName>
</protein>
<dbReference type="InterPro" id="IPR006016">
    <property type="entry name" value="UspA"/>
</dbReference>
<reference evidence="2 3" key="1">
    <citation type="submission" date="2020-04" db="EMBL/GenBank/DDBJ databases">
        <authorList>
            <person name="Klaysubun C."/>
            <person name="Duangmal K."/>
            <person name="Lipun K."/>
        </authorList>
    </citation>
    <scope>NUCLEOTIDE SEQUENCE [LARGE SCALE GENOMIC DNA]</scope>
    <source>
        <strain evidence="2 3">DSM 45300</strain>
    </source>
</reference>
<keyword evidence="3" id="KW-1185">Reference proteome</keyword>
<dbReference type="SUPFAM" id="SSF52402">
    <property type="entry name" value="Adenine nucleotide alpha hydrolases-like"/>
    <property type="match status" value="1"/>
</dbReference>
<feature type="domain" description="UspA" evidence="1">
    <location>
        <begin position="53"/>
        <end position="180"/>
    </location>
</feature>
<evidence type="ECO:0000313" key="3">
    <source>
        <dbReference type="Proteomes" id="UP000586918"/>
    </source>
</evidence>
<dbReference type="RefSeq" id="WP_169415961.1">
    <property type="nucleotide sequence ID" value="NZ_JAAXKZ010000173.1"/>
</dbReference>
<proteinExistence type="predicted"/>
<sequence length="186" mass="18888">MLQPLESTGAPSGLLAPDRCAQAVGHVAALLTEADGTAVLVPRPAVAHGGPLRVVLALRDLPDDAAAVADAAEVAEQLRAGLMIVHGVPTSFGERSVGLAAAVDHGRRVLGAGLERVRALAPGLAVAVQLVRARPHELVGEDLDADLLVLGGPRTGGHGELGLVARSALHHAPCPVLLVPRPERTG</sequence>
<dbReference type="EMBL" id="JAAXKZ010000173">
    <property type="protein sequence ID" value="NMH95300.1"/>
    <property type="molecule type" value="Genomic_DNA"/>
</dbReference>
<organism evidence="2 3">
    <name type="scientific">Pseudonocardia bannensis</name>
    <dbReference type="NCBI Taxonomy" id="630973"/>
    <lineage>
        <taxon>Bacteria</taxon>
        <taxon>Bacillati</taxon>
        <taxon>Actinomycetota</taxon>
        <taxon>Actinomycetes</taxon>
        <taxon>Pseudonocardiales</taxon>
        <taxon>Pseudonocardiaceae</taxon>
        <taxon>Pseudonocardia</taxon>
    </lineage>
</organism>
<name>A0A848DR16_9PSEU</name>
<dbReference type="Proteomes" id="UP000586918">
    <property type="component" value="Unassembled WGS sequence"/>
</dbReference>
<gene>
    <name evidence="2" type="ORF">HF519_27850</name>
</gene>
<dbReference type="AlphaFoldDB" id="A0A848DR16"/>
<evidence type="ECO:0000313" key="2">
    <source>
        <dbReference type="EMBL" id="NMH95300.1"/>
    </source>
</evidence>